<reference evidence="1" key="1">
    <citation type="submission" date="2020-01" db="EMBL/GenBank/DDBJ databases">
        <authorList>
            <consortium name="DOE Joint Genome Institute"/>
            <person name="Haridas S."/>
            <person name="Albert R."/>
            <person name="Binder M."/>
            <person name="Bloem J."/>
            <person name="Labutti K."/>
            <person name="Salamov A."/>
            <person name="Andreopoulos B."/>
            <person name="Baker S.E."/>
            <person name="Barry K."/>
            <person name="Bills G."/>
            <person name="Bluhm B.H."/>
            <person name="Cannon C."/>
            <person name="Castanera R."/>
            <person name="Culley D.E."/>
            <person name="Daum C."/>
            <person name="Ezra D."/>
            <person name="Gonzalez J.B."/>
            <person name="Henrissat B."/>
            <person name="Kuo A."/>
            <person name="Liang C."/>
            <person name="Lipzen A."/>
            <person name="Lutzoni F."/>
            <person name="Magnuson J."/>
            <person name="Mondo S."/>
            <person name="Nolan M."/>
            <person name="Ohm R."/>
            <person name="Pangilinan J."/>
            <person name="Park H.-J."/>
            <person name="Ramirez L."/>
            <person name="Alfaro M."/>
            <person name="Sun H."/>
            <person name="Tritt A."/>
            <person name="Yoshinaga Y."/>
            <person name="Zwiers L.-H."/>
            <person name="Turgeon B.G."/>
            <person name="Goodwin S.B."/>
            <person name="Spatafora J.W."/>
            <person name="Crous P.W."/>
            <person name="Grigoriev I.V."/>
        </authorList>
    </citation>
    <scope>NUCLEOTIDE SEQUENCE</scope>
    <source>
        <strain evidence="1">CBS 394.84</strain>
    </source>
</reference>
<dbReference type="OrthoDB" id="3792818at2759"/>
<comment type="caution">
    <text evidence="1">The sequence shown here is derived from an EMBL/GenBank/DDBJ whole genome shotgun (WGS) entry which is preliminary data.</text>
</comment>
<proteinExistence type="predicted"/>
<accession>A0A9P4GK67</accession>
<organism evidence="1 2">
    <name type="scientific">Cucurbitaria berberidis CBS 394.84</name>
    <dbReference type="NCBI Taxonomy" id="1168544"/>
    <lineage>
        <taxon>Eukaryota</taxon>
        <taxon>Fungi</taxon>
        <taxon>Dikarya</taxon>
        <taxon>Ascomycota</taxon>
        <taxon>Pezizomycotina</taxon>
        <taxon>Dothideomycetes</taxon>
        <taxon>Pleosporomycetidae</taxon>
        <taxon>Pleosporales</taxon>
        <taxon>Pleosporineae</taxon>
        <taxon>Cucurbitariaceae</taxon>
        <taxon>Cucurbitaria</taxon>
    </lineage>
</organism>
<dbReference type="Proteomes" id="UP000800039">
    <property type="component" value="Unassembled WGS sequence"/>
</dbReference>
<gene>
    <name evidence="1" type="ORF">K460DRAFT_414474</name>
</gene>
<dbReference type="AlphaFoldDB" id="A0A9P4GK67"/>
<sequence length="304" mass="34609">MSLLTDFELDSLFFDIEEHVTSSSPSKPPTTFHQFTELPPELRNEVYKQYFIEYSSTEPAIKINAQGALVIPPISGSSHQFRTETRGYFTSYLHNGIANSTLQFKAQVRNYDYKPLQARLCALSAELSVPKQHLANRTKVSFIGTFNFNNIVCWVDGYLADSIETPIFGRVEPDLVTLPGLGAVEMFSGSISLVEAIRRYRLEEIESQNSLFWRREALTFLEHASLIGYSTGMREWCGLGEEFNMNNTNEEISTRVFETMAHWHHLLGVGAKMKPGKQRSRMNTHGVDMANVMYAFWCGVMGYR</sequence>
<name>A0A9P4GK67_9PLEO</name>
<keyword evidence="2" id="KW-1185">Reference proteome</keyword>
<protein>
    <submittedName>
        <fullName evidence="1">Uncharacterized protein</fullName>
    </submittedName>
</protein>
<dbReference type="EMBL" id="ML976615">
    <property type="protein sequence ID" value="KAF1847803.1"/>
    <property type="molecule type" value="Genomic_DNA"/>
</dbReference>
<evidence type="ECO:0000313" key="2">
    <source>
        <dbReference type="Proteomes" id="UP000800039"/>
    </source>
</evidence>
<dbReference type="RefSeq" id="XP_040790366.1">
    <property type="nucleotide sequence ID" value="XM_040937674.1"/>
</dbReference>
<dbReference type="GeneID" id="63854924"/>
<evidence type="ECO:0000313" key="1">
    <source>
        <dbReference type="EMBL" id="KAF1847803.1"/>
    </source>
</evidence>